<dbReference type="InterPro" id="IPR000222">
    <property type="entry name" value="PP2C_BS"/>
</dbReference>
<evidence type="ECO:0000256" key="2">
    <source>
        <dbReference type="ARBA" id="ARBA00022801"/>
    </source>
</evidence>
<dbReference type="GO" id="GO:0004722">
    <property type="term" value="F:protein serine/threonine phosphatase activity"/>
    <property type="evidence" value="ECO:0007669"/>
    <property type="project" value="InterPro"/>
</dbReference>
<evidence type="ECO:0000256" key="4">
    <source>
        <dbReference type="RuleBase" id="RU003465"/>
    </source>
</evidence>
<dbReference type="Pfam" id="PF00481">
    <property type="entry name" value="PP2C"/>
    <property type="match status" value="1"/>
</dbReference>
<dbReference type="SUPFAM" id="SSF81606">
    <property type="entry name" value="PP2C-like"/>
    <property type="match status" value="1"/>
</dbReference>
<sequence length="653" mass="70804">MAPFVRPVVRSATFPVARRPRPTSQLCAASRPLNTSLEHQHVSSARPRRLQTSAKGGLRALFPTTHSISLEPSFEPSLRTGCKRPVLRTNGLWPRYIAAQKRNFVTYFVTHLPSSSVHPDSRLSRGPGHKLPRDASTPHTPSPGSAPAVAPPYIPSTRDLTVVRIPMRRAKHHLGVSTDRGSRPYNEDRDQAGTISIPAFAKRAPRSVQQKPGEATPADSALGDPQVFYFGVFDGHGGTQCADFARDELPGYIENAAKEFGLQSTLRKRKPGRYNSNTKSAPEAPSTTKEALDAVEMKDAEEIKKEIKSNAGFVDGKPVHGEPMHSAASPPAELTDRAKAIQLEKDLVMDYRKTIGGYFRRFHPEHFVLSNEKSEDEGDITIESVLTYAFLRADLDFVSAQAQKVDPDDSRASDTPLNNDEILGAPSTPLGHDIGGPTRFKGGSTASIALISTPTAAPFWHPAAQSTLLCAHVGDSRILLCDTATGLASPLTSDHHPSNPTETRRLRRYAPAGSMVSGDSFGEERIAGLANSRSLGDMKSKRIGVSAEPEITRVEMGPAEYSFLVLMSDGISGTLSDQEIVDVVKEARTPEEGARSVVKYATEVSSDGDNATCQVVRLGGWERRSEGGLGSLGTKEIRDMRIAEAQDPRRGKM</sequence>
<keyword evidence="1" id="KW-0479">Metal-binding</keyword>
<keyword evidence="2 4" id="KW-0378">Hydrolase</keyword>
<reference evidence="7 8" key="1">
    <citation type="journal article" date="2021" name="Nat. Commun.">
        <title>Genetic determinants of endophytism in the Arabidopsis root mycobiome.</title>
        <authorList>
            <person name="Mesny F."/>
            <person name="Miyauchi S."/>
            <person name="Thiergart T."/>
            <person name="Pickel B."/>
            <person name="Atanasova L."/>
            <person name="Karlsson M."/>
            <person name="Huettel B."/>
            <person name="Barry K.W."/>
            <person name="Haridas S."/>
            <person name="Chen C."/>
            <person name="Bauer D."/>
            <person name="Andreopoulos W."/>
            <person name="Pangilinan J."/>
            <person name="LaButti K."/>
            <person name="Riley R."/>
            <person name="Lipzen A."/>
            <person name="Clum A."/>
            <person name="Drula E."/>
            <person name="Henrissat B."/>
            <person name="Kohler A."/>
            <person name="Grigoriev I.V."/>
            <person name="Martin F.M."/>
            <person name="Hacquard S."/>
        </authorList>
    </citation>
    <scope>NUCLEOTIDE SEQUENCE [LARGE SCALE GENOMIC DNA]</scope>
    <source>
        <strain evidence="7 8">MPI-CAGE-CH-0241</strain>
    </source>
</reference>
<dbReference type="Proteomes" id="UP000777438">
    <property type="component" value="Unassembled WGS sequence"/>
</dbReference>
<keyword evidence="3 4" id="KW-0904">Protein phosphatase</keyword>
<evidence type="ECO:0000256" key="1">
    <source>
        <dbReference type="ARBA" id="ARBA00022723"/>
    </source>
</evidence>
<dbReference type="OrthoDB" id="416093at2759"/>
<dbReference type="PROSITE" id="PS51746">
    <property type="entry name" value="PPM_2"/>
    <property type="match status" value="1"/>
</dbReference>
<dbReference type="InterPro" id="IPR001932">
    <property type="entry name" value="PPM-type_phosphatase-like_dom"/>
</dbReference>
<dbReference type="EMBL" id="JAGPYM010000008">
    <property type="protein sequence ID" value="KAH6891177.1"/>
    <property type="molecule type" value="Genomic_DNA"/>
</dbReference>
<name>A0A9P9AQX8_9HYPO</name>
<keyword evidence="8" id="KW-1185">Reference proteome</keyword>
<dbReference type="GO" id="GO:0046872">
    <property type="term" value="F:metal ion binding"/>
    <property type="evidence" value="ECO:0007669"/>
    <property type="project" value="UniProtKB-KW"/>
</dbReference>
<dbReference type="SMART" id="SM00332">
    <property type="entry name" value="PP2Cc"/>
    <property type="match status" value="1"/>
</dbReference>
<evidence type="ECO:0000259" key="6">
    <source>
        <dbReference type="PROSITE" id="PS51746"/>
    </source>
</evidence>
<feature type="compositionally biased region" description="Basic and acidic residues" evidence="5">
    <location>
        <begin position="635"/>
        <end position="653"/>
    </location>
</feature>
<gene>
    <name evidence="7" type="ORF">B0T10DRAFT_304859</name>
</gene>
<dbReference type="Gene3D" id="3.60.40.10">
    <property type="entry name" value="PPM-type phosphatase domain"/>
    <property type="match status" value="2"/>
</dbReference>
<dbReference type="PANTHER" id="PTHR13832">
    <property type="entry name" value="PROTEIN PHOSPHATASE 2C"/>
    <property type="match status" value="1"/>
</dbReference>
<dbReference type="InterPro" id="IPR015655">
    <property type="entry name" value="PP2C"/>
</dbReference>
<dbReference type="CDD" id="cd00143">
    <property type="entry name" value="PP2Cc"/>
    <property type="match status" value="1"/>
</dbReference>
<feature type="region of interest" description="Disordered" evidence="5">
    <location>
        <begin position="312"/>
        <end position="331"/>
    </location>
</feature>
<organism evidence="7 8">
    <name type="scientific">Thelonectria olida</name>
    <dbReference type="NCBI Taxonomy" id="1576542"/>
    <lineage>
        <taxon>Eukaryota</taxon>
        <taxon>Fungi</taxon>
        <taxon>Dikarya</taxon>
        <taxon>Ascomycota</taxon>
        <taxon>Pezizomycotina</taxon>
        <taxon>Sordariomycetes</taxon>
        <taxon>Hypocreomycetidae</taxon>
        <taxon>Hypocreales</taxon>
        <taxon>Nectriaceae</taxon>
        <taxon>Thelonectria</taxon>
    </lineage>
</organism>
<evidence type="ECO:0000313" key="8">
    <source>
        <dbReference type="Proteomes" id="UP000777438"/>
    </source>
</evidence>
<feature type="region of interest" description="Disordered" evidence="5">
    <location>
        <begin position="624"/>
        <end position="653"/>
    </location>
</feature>
<protein>
    <submittedName>
        <fullName evidence="7">Phosphatase 2C-like domain-containing protein</fullName>
    </submittedName>
</protein>
<feature type="region of interest" description="Disordered" evidence="5">
    <location>
        <begin position="115"/>
        <end position="154"/>
    </location>
</feature>
<feature type="region of interest" description="Disordered" evidence="5">
    <location>
        <begin position="265"/>
        <end position="288"/>
    </location>
</feature>
<dbReference type="PANTHER" id="PTHR13832:SF589">
    <property type="entry name" value="[PYRUVATE DEHYDROGENASE [ACETYL-TRANSFERRING]]-PHOSPHATASE 2, MITOCHONDRIAL"/>
    <property type="match status" value="1"/>
</dbReference>
<dbReference type="PROSITE" id="PS01032">
    <property type="entry name" value="PPM_1"/>
    <property type="match status" value="1"/>
</dbReference>
<evidence type="ECO:0000256" key="3">
    <source>
        <dbReference type="ARBA" id="ARBA00022912"/>
    </source>
</evidence>
<comment type="similarity">
    <text evidence="4">Belongs to the PP2C family.</text>
</comment>
<evidence type="ECO:0000256" key="5">
    <source>
        <dbReference type="SAM" id="MobiDB-lite"/>
    </source>
</evidence>
<feature type="domain" description="PPM-type phosphatase" evidence="6">
    <location>
        <begin position="173"/>
        <end position="618"/>
    </location>
</feature>
<dbReference type="AlphaFoldDB" id="A0A9P9AQX8"/>
<feature type="compositionally biased region" description="Polar residues" evidence="5">
    <location>
        <begin position="274"/>
        <end position="288"/>
    </location>
</feature>
<dbReference type="InterPro" id="IPR036457">
    <property type="entry name" value="PPM-type-like_dom_sf"/>
</dbReference>
<comment type="caution">
    <text evidence="7">The sequence shown here is derived from an EMBL/GenBank/DDBJ whole genome shotgun (WGS) entry which is preliminary data.</text>
</comment>
<proteinExistence type="inferred from homology"/>
<accession>A0A9P9AQX8</accession>
<evidence type="ECO:0000313" key="7">
    <source>
        <dbReference type="EMBL" id="KAH6891177.1"/>
    </source>
</evidence>